<dbReference type="Proteomes" id="UP000184082">
    <property type="component" value="Unassembled WGS sequence"/>
</dbReference>
<dbReference type="RefSeq" id="WP_094756657.1">
    <property type="nucleotide sequence ID" value="NZ_FRAJ01000003.1"/>
</dbReference>
<accession>A0A1M6LHT0</accession>
<evidence type="ECO:0000256" key="1">
    <source>
        <dbReference type="SAM" id="Phobius"/>
    </source>
</evidence>
<evidence type="ECO:0000313" key="2">
    <source>
        <dbReference type="EMBL" id="SHJ70734.1"/>
    </source>
</evidence>
<dbReference type="AlphaFoldDB" id="A0A1M6LHT0"/>
<keyword evidence="3" id="KW-1185">Reference proteome</keyword>
<dbReference type="InterPro" id="IPR007395">
    <property type="entry name" value="Zn_peptidase_2"/>
</dbReference>
<sequence>MYHGIYSFQGFIFLLPAILFAFYAQARVKMTFNKYIRVGNTRGLTGSQVARYILDRNGLFDIEVEHIGGYLTDHYDPRNRVLRLSSNVYSGTSIAAISVAAHEAGHALQHAKGYTPLVIRNQIVPVVSFASQLVWPLVFVGLILGNGWLIDVGILFYVGAVLFQIITLPVEYNASSRALNQLVDSGLIVDSEIKYSKDVLNAAALTYVAAAAVSIAQLFRLLLIRNSSRD</sequence>
<evidence type="ECO:0000313" key="3">
    <source>
        <dbReference type="Proteomes" id="UP000184082"/>
    </source>
</evidence>
<protein>
    <recommendedName>
        <fullName evidence="4">Zn-dependent protease</fullName>
    </recommendedName>
</protein>
<dbReference type="PANTHER" id="PTHR36434">
    <property type="entry name" value="MEMBRANE PROTEASE YUGP-RELATED"/>
    <property type="match status" value="1"/>
</dbReference>
<reference evidence="2 3" key="1">
    <citation type="submission" date="2016-11" db="EMBL/GenBank/DDBJ databases">
        <authorList>
            <person name="Jaros S."/>
            <person name="Januszkiewicz K."/>
            <person name="Wedrychowicz H."/>
        </authorList>
    </citation>
    <scope>NUCLEOTIDE SEQUENCE [LARGE SCALE GENOMIC DNA]</scope>
    <source>
        <strain evidence="2 3">DSM 14501</strain>
    </source>
</reference>
<dbReference type="PANTHER" id="PTHR36434:SF1">
    <property type="entry name" value="MEMBRANE PROTEASE YUGP-RELATED"/>
    <property type="match status" value="1"/>
</dbReference>
<keyword evidence="1" id="KW-0812">Transmembrane</keyword>
<feature type="transmembrane region" description="Helical" evidence="1">
    <location>
        <begin position="133"/>
        <end position="166"/>
    </location>
</feature>
<proteinExistence type="predicted"/>
<dbReference type="EMBL" id="FRAJ01000003">
    <property type="protein sequence ID" value="SHJ70734.1"/>
    <property type="molecule type" value="Genomic_DNA"/>
</dbReference>
<keyword evidence="1" id="KW-1133">Transmembrane helix</keyword>
<organism evidence="2 3">
    <name type="scientific">Caminicella sporogenes DSM 14501</name>
    <dbReference type="NCBI Taxonomy" id="1121266"/>
    <lineage>
        <taxon>Bacteria</taxon>
        <taxon>Bacillati</taxon>
        <taxon>Bacillota</taxon>
        <taxon>Clostridia</taxon>
        <taxon>Peptostreptococcales</taxon>
        <taxon>Caminicellaceae</taxon>
        <taxon>Caminicella</taxon>
    </lineage>
</organism>
<name>A0A1M6LHT0_9FIRM</name>
<gene>
    <name evidence="2" type="ORF">SAMN02745883_00212</name>
</gene>
<feature type="transmembrane region" description="Helical" evidence="1">
    <location>
        <begin position="204"/>
        <end position="223"/>
    </location>
</feature>
<evidence type="ECO:0008006" key="4">
    <source>
        <dbReference type="Google" id="ProtNLM"/>
    </source>
</evidence>
<feature type="transmembrane region" description="Helical" evidence="1">
    <location>
        <begin position="6"/>
        <end position="24"/>
    </location>
</feature>
<dbReference type="STRING" id="1121266.SAMN02745883_00212"/>
<keyword evidence="1" id="KW-0472">Membrane</keyword>
<dbReference type="Pfam" id="PF04298">
    <property type="entry name" value="Zn_peptidase_2"/>
    <property type="match status" value="1"/>
</dbReference>